<evidence type="ECO:0000313" key="1">
    <source>
        <dbReference type="EMBL" id="SMX47512.1"/>
    </source>
</evidence>
<dbReference type="AlphaFoldDB" id="A0A238KZ76"/>
<name>A0A238KZ76_9RHOB</name>
<dbReference type="InterPro" id="IPR011008">
    <property type="entry name" value="Dimeric_a/b-barrel"/>
</dbReference>
<dbReference type="Proteomes" id="UP000202485">
    <property type="component" value="Unassembled WGS sequence"/>
</dbReference>
<accession>A0A238KZ76</accession>
<dbReference type="SUPFAM" id="SSF54909">
    <property type="entry name" value="Dimeric alpha+beta barrel"/>
    <property type="match status" value="1"/>
</dbReference>
<reference evidence="2" key="1">
    <citation type="submission" date="2017-05" db="EMBL/GenBank/DDBJ databases">
        <authorList>
            <person name="Rodrigo-Torres L."/>
            <person name="Arahal R. D."/>
            <person name="Lucena T."/>
        </authorList>
    </citation>
    <scope>NUCLEOTIDE SEQUENCE [LARGE SCALE GENOMIC DNA]</scope>
    <source>
        <strain evidence="2">CECT 8715</strain>
    </source>
</reference>
<evidence type="ECO:0008006" key="3">
    <source>
        <dbReference type="Google" id="ProtNLM"/>
    </source>
</evidence>
<dbReference type="RefSeq" id="WP_093964604.1">
    <property type="nucleotide sequence ID" value="NZ_FXYG01000004.1"/>
</dbReference>
<evidence type="ECO:0000313" key="2">
    <source>
        <dbReference type="Proteomes" id="UP000202485"/>
    </source>
</evidence>
<protein>
    <recommendedName>
        <fullName evidence="3">DUF3291 domain-containing protein</fullName>
    </recommendedName>
</protein>
<dbReference type="OrthoDB" id="1550774at2"/>
<keyword evidence="2" id="KW-1185">Reference proteome</keyword>
<organism evidence="1 2">
    <name type="scientific">Ruegeria arenilitoris</name>
    <dbReference type="NCBI Taxonomy" id="1173585"/>
    <lineage>
        <taxon>Bacteria</taxon>
        <taxon>Pseudomonadati</taxon>
        <taxon>Pseudomonadota</taxon>
        <taxon>Alphaproteobacteria</taxon>
        <taxon>Rhodobacterales</taxon>
        <taxon>Roseobacteraceae</taxon>
        <taxon>Ruegeria</taxon>
    </lineage>
</organism>
<gene>
    <name evidence="1" type="ORF">RUA8715_03106</name>
</gene>
<sequence>MLAAIGAVSLKRWYHGPEFFWRAGKALRQAKGDPLCLHAEVFSHEGAYFSLSVWHDVEAMLTFAQSNPHRGVMQAAPRLANTYHFRHFACIAIPTRDQALTIWMNGSTAAE</sequence>
<dbReference type="EMBL" id="FXYG01000004">
    <property type="protein sequence ID" value="SMX47512.1"/>
    <property type="molecule type" value="Genomic_DNA"/>
</dbReference>
<proteinExistence type="predicted"/>